<dbReference type="EMBL" id="RBAH01000001">
    <property type="protein sequence ID" value="RKN86749.1"/>
    <property type="molecule type" value="Genomic_DNA"/>
</dbReference>
<dbReference type="Proteomes" id="UP000282311">
    <property type="component" value="Unassembled WGS sequence"/>
</dbReference>
<evidence type="ECO:0000259" key="3">
    <source>
        <dbReference type="Pfam" id="PF05065"/>
    </source>
</evidence>
<feature type="region of interest" description="Disordered" evidence="2">
    <location>
        <begin position="65"/>
        <end position="88"/>
    </location>
</feature>
<feature type="domain" description="Phage capsid-like C-terminal" evidence="3">
    <location>
        <begin position="126"/>
        <end position="406"/>
    </location>
</feature>
<dbReference type="Gene3D" id="3.30.2400.10">
    <property type="entry name" value="Major capsid protein gp5"/>
    <property type="match status" value="1"/>
</dbReference>
<organism evidence="4 5">
    <name type="scientific">Paenibacillus ginsengarvi</name>
    <dbReference type="NCBI Taxonomy" id="400777"/>
    <lineage>
        <taxon>Bacteria</taxon>
        <taxon>Bacillati</taxon>
        <taxon>Bacillota</taxon>
        <taxon>Bacilli</taxon>
        <taxon>Bacillales</taxon>
        <taxon>Paenibacillaceae</taxon>
        <taxon>Paenibacillus</taxon>
    </lineage>
</organism>
<evidence type="ECO:0000313" key="4">
    <source>
        <dbReference type="EMBL" id="RKN86749.1"/>
    </source>
</evidence>
<accession>A0A3B0CV52</accession>
<comment type="subcellular location">
    <subcellularLocation>
        <location evidence="1">Virion</location>
    </subcellularLocation>
</comment>
<sequence length="408" mass="45466">MKAKINEMRQERAGIWEQAKALNEKALNENRDFTAEEQAQYDKMMSDMESKKNQIDRMEAALRTDEEMSASGGSQFRQPPSTGTERVNARATPEYRAAFERFLVDGISALSPETIKGMASDPDSQGGYLVTPQQFVTELLKEVDNMVFIRQFARGFQLKTAKSLGVPTLDGDVDDADWTTELRTGNETDITLGKRELRPHPLAKRAKVSNTLLRQTAGGAEALVRERLSYKFGVTLEKAYMYGDGNSKPLGLFVPSNDGIPTSRDVVGANTATAIKADTLIDALYGLKQNYQGNARWGFHRDVLKEIRKLKDANGQYLWAPGIAGGQPDTILSKPFFQSEYAPNDISAGKYIGIIGDFRYYWYVDALDFAIQRLVELYAETNQTGFIGRYEGDGQPVLGEAFVRIKMG</sequence>
<dbReference type="RefSeq" id="WP_120745456.1">
    <property type="nucleotide sequence ID" value="NZ_RBAH01000001.1"/>
</dbReference>
<dbReference type="AlphaFoldDB" id="A0A3B0CV52"/>
<feature type="compositionally biased region" description="Polar residues" evidence="2">
    <location>
        <begin position="71"/>
        <end position="85"/>
    </location>
</feature>
<dbReference type="InterPro" id="IPR024455">
    <property type="entry name" value="Phage_capsid"/>
</dbReference>
<evidence type="ECO:0000313" key="5">
    <source>
        <dbReference type="Proteomes" id="UP000282311"/>
    </source>
</evidence>
<dbReference type="SUPFAM" id="SSF56563">
    <property type="entry name" value="Major capsid protein gp5"/>
    <property type="match status" value="1"/>
</dbReference>
<gene>
    <name evidence="4" type="ORF">D7M11_01975</name>
</gene>
<dbReference type="Pfam" id="PF05065">
    <property type="entry name" value="Phage_capsid"/>
    <property type="match status" value="1"/>
</dbReference>
<name>A0A3B0CV52_9BACL</name>
<evidence type="ECO:0000256" key="1">
    <source>
        <dbReference type="ARBA" id="ARBA00004328"/>
    </source>
</evidence>
<dbReference type="InterPro" id="IPR054612">
    <property type="entry name" value="Phage_capsid-like_C"/>
</dbReference>
<evidence type="ECO:0000256" key="2">
    <source>
        <dbReference type="SAM" id="MobiDB-lite"/>
    </source>
</evidence>
<keyword evidence="5" id="KW-1185">Reference proteome</keyword>
<proteinExistence type="predicted"/>
<dbReference type="OrthoDB" id="9786516at2"/>
<reference evidence="4 5" key="1">
    <citation type="journal article" date="2007" name="Int. J. Syst. Evol. Microbiol.">
        <title>Paenibacillus ginsengarvi sp. nov., isolated from soil from ginseng cultivation.</title>
        <authorList>
            <person name="Yoon M.H."/>
            <person name="Ten L.N."/>
            <person name="Im W.T."/>
        </authorList>
    </citation>
    <scope>NUCLEOTIDE SEQUENCE [LARGE SCALE GENOMIC DNA]</scope>
    <source>
        <strain evidence="4 5">KCTC 13059</strain>
    </source>
</reference>
<dbReference type="NCBIfam" id="TIGR01554">
    <property type="entry name" value="major_cap_HK97"/>
    <property type="match status" value="1"/>
</dbReference>
<protein>
    <submittedName>
        <fullName evidence="4">Phage major capsid protein</fullName>
    </submittedName>
</protein>
<comment type="caution">
    <text evidence="4">The sequence shown here is derived from an EMBL/GenBank/DDBJ whole genome shotgun (WGS) entry which is preliminary data.</text>
</comment>